<dbReference type="EMBL" id="LR862148">
    <property type="protein sequence ID" value="CAD1831045.1"/>
    <property type="molecule type" value="Genomic_DNA"/>
</dbReference>
<dbReference type="SMART" id="SM00248">
    <property type="entry name" value="ANK"/>
    <property type="match status" value="4"/>
</dbReference>
<dbReference type="Pfam" id="PF12796">
    <property type="entry name" value="Ank_2"/>
    <property type="match status" value="2"/>
</dbReference>
<dbReference type="AlphaFoldDB" id="A0A6V7PJL5"/>
<reference evidence="2" key="1">
    <citation type="submission" date="2020-07" db="EMBL/GenBank/DDBJ databases">
        <authorList>
            <person name="Lin J."/>
        </authorList>
    </citation>
    <scope>NUCLEOTIDE SEQUENCE</scope>
</reference>
<sequence length="216" mass="23284">MSEPQRERMNYELLEALRREDERFVRKFFSQDTESSNGITSELPEDAENVTDRARICQSWRGVTAGGNSALHIVAGCGHVELAKFICDKDSSLLTVRNAAGETPLHCAARAGAGRIASHFISVAEDSHRLEEVLLAKDRGGKTALYMAAEEGHAAAARELMSALPVLATEDDKEGVSPLYVAVLSGSLEVVQILIESPWNGQTALHAAAKIDNPGS</sequence>
<proteinExistence type="predicted"/>
<dbReference type="Gene3D" id="1.25.40.20">
    <property type="entry name" value="Ankyrin repeat-containing domain"/>
    <property type="match status" value="1"/>
</dbReference>
<dbReference type="SUPFAM" id="SSF48403">
    <property type="entry name" value="Ankyrin repeat"/>
    <property type="match status" value="1"/>
</dbReference>
<dbReference type="PROSITE" id="PS50297">
    <property type="entry name" value="ANK_REP_REGION"/>
    <property type="match status" value="1"/>
</dbReference>
<organism evidence="2">
    <name type="scientific">Ananas comosus var. bracteatus</name>
    <name type="common">red pineapple</name>
    <dbReference type="NCBI Taxonomy" id="296719"/>
    <lineage>
        <taxon>Eukaryota</taxon>
        <taxon>Viridiplantae</taxon>
        <taxon>Streptophyta</taxon>
        <taxon>Embryophyta</taxon>
        <taxon>Tracheophyta</taxon>
        <taxon>Spermatophyta</taxon>
        <taxon>Magnoliopsida</taxon>
        <taxon>Liliopsida</taxon>
        <taxon>Poales</taxon>
        <taxon>Bromeliaceae</taxon>
        <taxon>Bromelioideae</taxon>
        <taxon>Ananas</taxon>
    </lineage>
</organism>
<name>A0A6V7PJL5_ANACO</name>
<dbReference type="PANTHER" id="PTHR24121">
    <property type="entry name" value="NO MECHANORECEPTOR POTENTIAL C, ISOFORM D-RELATED"/>
    <property type="match status" value="1"/>
</dbReference>
<gene>
    <name evidence="2" type="ORF">CB5_LOCUS14256</name>
</gene>
<dbReference type="InterPro" id="IPR002110">
    <property type="entry name" value="Ankyrin_rpt"/>
</dbReference>
<protein>
    <submittedName>
        <fullName evidence="2">Uncharacterized protein</fullName>
    </submittedName>
</protein>
<dbReference type="PROSITE" id="PS50088">
    <property type="entry name" value="ANK_REPEAT"/>
    <property type="match status" value="1"/>
</dbReference>
<accession>A0A6V7PJL5</accession>
<evidence type="ECO:0000313" key="2">
    <source>
        <dbReference type="EMBL" id="CAD1831045.1"/>
    </source>
</evidence>
<feature type="repeat" description="ANK" evidence="1">
    <location>
        <begin position="174"/>
        <end position="196"/>
    </location>
</feature>
<dbReference type="PANTHER" id="PTHR24121:SF21">
    <property type="entry name" value="ANKYRIN REPEAT FAMILY PROTEIN"/>
    <property type="match status" value="1"/>
</dbReference>
<dbReference type="InterPro" id="IPR036770">
    <property type="entry name" value="Ankyrin_rpt-contain_sf"/>
</dbReference>
<keyword evidence="1" id="KW-0040">ANK repeat</keyword>
<evidence type="ECO:0000256" key="1">
    <source>
        <dbReference type="PROSITE-ProRule" id="PRU00023"/>
    </source>
</evidence>